<dbReference type="AlphaFoldDB" id="A0A517P830"/>
<accession>A0A517P830</accession>
<dbReference type="FunFam" id="3.30.70.270:FF:000001">
    <property type="entry name" value="Diguanylate cyclase domain protein"/>
    <property type="match status" value="1"/>
</dbReference>
<evidence type="ECO:0000313" key="6">
    <source>
        <dbReference type="Proteomes" id="UP000318741"/>
    </source>
</evidence>
<dbReference type="KEGG" id="acaf:CA12_16180"/>
<dbReference type="PANTHER" id="PTHR45138">
    <property type="entry name" value="REGULATORY COMPONENTS OF SENSORY TRANSDUCTION SYSTEM"/>
    <property type="match status" value="1"/>
</dbReference>
<dbReference type="SUPFAM" id="SSF55073">
    <property type="entry name" value="Nucleotide cyclase"/>
    <property type="match status" value="1"/>
</dbReference>
<dbReference type="InterPro" id="IPR029787">
    <property type="entry name" value="Nucleotide_cyclase"/>
</dbReference>
<dbReference type="InterPro" id="IPR000160">
    <property type="entry name" value="GGDEF_dom"/>
</dbReference>
<dbReference type="Proteomes" id="UP000318741">
    <property type="component" value="Chromosome"/>
</dbReference>
<dbReference type="InterPro" id="IPR043128">
    <property type="entry name" value="Rev_trsase/Diguanyl_cyclase"/>
</dbReference>
<reference evidence="5 6" key="1">
    <citation type="submission" date="2019-02" db="EMBL/GenBank/DDBJ databases">
        <title>Deep-cultivation of Planctomycetes and their phenomic and genomic characterization uncovers novel biology.</title>
        <authorList>
            <person name="Wiegand S."/>
            <person name="Jogler M."/>
            <person name="Boedeker C."/>
            <person name="Pinto D."/>
            <person name="Vollmers J."/>
            <person name="Rivas-Marin E."/>
            <person name="Kohn T."/>
            <person name="Peeters S.H."/>
            <person name="Heuer A."/>
            <person name="Rast P."/>
            <person name="Oberbeckmann S."/>
            <person name="Bunk B."/>
            <person name="Jeske O."/>
            <person name="Meyerdierks A."/>
            <person name="Storesund J.E."/>
            <person name="Kallscheuer N."/>
            <person name="Luecker S."/>
            <person name="Lage O.M."/>
            <person name="Pohl T."/>
            <person name="Merkel B.J."/>
            <person name="Hornburger P."/>
            <person name="Mueller R.-W."/>
            <person name="Bruemmer F."/>
            <person name="Labrenz M."/>
            <person name="Spormann A.M."/>
            <person name="Op den Camp H."/>
            <person name="Overmann J."/>
            <person name="Amann R."/>
            <person name="Jetten M.S.M."/>
            <person name="Mascher T."/>
            <person name="Medema M.H."/>
            <person name="Devos D.P."/>
            <person name="Kaster A.-K."/>
            <person name="Ovreas L."/>
            <person name="Rohde M."/>
            <person name="Galperin M.Y."/>
            <person name="Jogler C."/>
        </authorList>
    </citation>
    <scope>NUCLEOTIDE SEQUENCE [LARGE SCALE GENOMIC DNA]</scope>
    <source>
        <strain evidence="5 6">CA12</strain>
    </source>
</reference>
<dbReference type="Pfam" id="PF00990">
    <property type="entry name" value="GGDEF"/>
    <property type="match status" value="1"/>
</dbReference>
<dbReference type="SMART" id="SM00267">
    <property type="entry name" value="GGDEF"/>
    <property type="match status" value="1"/>
</dbReference>
<evidence type="ECO:0000259" key="4">
    <source>
        <dbReference type="PROSITE" id="PS51833"/>
    </source>
</evidence>
<dbReference type="Gene3D" id="1.10.3210.10">
    <property type="entry name" value="Hypothetical protein af1432"/>
    <property type="match status" value="1"/>
</dbReference>
<dbReference type="PROSITE" id="PS50887">
    <property type="entry name" value="GGDEF"/>
    <property type="match status" value="1"/>
</dbReference>
<dbReference type="EMBL" id="CP036265">
    <property type="protein sequence ID" value="QDT15533.1"/>
    <property type="molecule type" value="Genomic_DNA"/>
</dbReference>
<dbReference type="InterPro" id="IPR013976">
    <property type="entry name" value="HDOD"/>
</dbReference>
<evidence type="ECO:0000313" key="5">
    <source>
        <dbReference type="EMBL" id="QDT15533.1"/>
    </source>
</evidence>
<feature type="domain" description="GGDEF" evidence="3">
    <location>
        <begin position="379"/>
        <end position="514"/>
    </location>
</feature>
<dbReference type="InterPro" id="IPR050469">
    <property type="entry name" value="Diguanylate_Cyclase"/>
</dbReference>
<gene>
    <name evidence="5" type="primary">pleD_2</name>
    <name evidence="5" type="ORF">CA12_16180</name>
</gene>
<comment type="catalytic activity">
    <reaction evidence="2">
        <text>2 GTP = 3',3'-c-di-GMP + 2 diphosphate</text>
        <dbReference type="Rhea" id="RHEA:24898"/>
        <dbReference type="ChEBI" id="CHEBI:33019"/>
        <dbReference type="ChEBI" id="CHEBI:37565"/>
        <dbReference type="ChEBI" id="CHEBI:58805"/>
        <dbReference type="EC" id="2.7.7.65"/>
    </reaction>
</comment>
<proteinExistence type="predicted"/>
<dbReference type="GO" id="GO:0005886">
    <property type="term" value="C:plasma membrane"/>
    <property type="evidence" value="ECO:0007669"/>
    <property type="project" value="TreeGrafter"/>
</dbReference>
<dbReference type="PANTHER" id="PTHR45138:SF9">
    <property type="entry name" value="DIGUANYLATE CYCLASE DGCM-RELATED"/>
    <property type="match status" value="1"/>
</dbReference>
<evidence type="ECO:0000256" key="2">
    <source>
        <dbReference type="ARBA" id="ARBA00034247"/>
    </source>
</evidence>
<dbReference type="SUPFAM" id="SSF109604">
    <property type="entry name" value="HD-domain/PDEase-like"/>
    <property type="match status" value="1"/>
</dbReference>
<dbReference type="PROSITE" id="PS51833">
    <property type="entry name" value="HDOD"/>
    <property type="match status" value="1"/>
</dbReference>
<dbReference type="GO" id="GO:0052621">
    <property type="term" value="F:diguanylate cyclase activity"/>
    <property type="evidence" value="ECO:0007669"/>
    <property type="project" value="UniProtKB-EC"/>
</dbReference>
<dbReference type="GO" id="GO:1902201">
    <property type="term" value="P:negative regulation of bacterial-type flagellum-dependent cell motility"/>
    <property type="evidence" value="ECO:0007669"/>
    <property type="project" value="TreeGrafter"/>
</dbReference>
<organism evidence="5 6">
    <name type="scientific">Alienimonas californiensis</name>
    <dbReference type="NCBI Taxonomy" id="2527989"/>
    <lineage>
        <taxon>Bacteria</taxon>
        <taxon>Pseudomonadati</taxon>
        <taxon>Planctomycetota</taxon>
        <taxon>Planctomycetia</taxon>
        <taxon>Planctomycetales</taxon>
        <taxon>Planctomycetaceae</taxon>
        <taxon>Alienimonas</taxon>
    </lineage>
</organism>
<dbReference type="NCBIfam" id="TIGR00254">
    <property type="entry name" value="GGDEF"/>
    <property type="match status" value="1"/>
</dbReference>
<protein>
    <recommendedName>
        <fullName evidence="1">diguanylate cyclase</fullName>
        <ecNumber evidence="1">2.7.7.65</ecNumber>
    </recommendedName>
</protein>
<dbReference type="GO" id="GO:0043709">
    <property type="term" value="P:cell adhesion involved in single-species biofilm formation"/>
    <property type="evidence" value="ECO:0007669"/>
    <property type="project" value="TreeGrafter"/>
</dbReference>
<keyword evidence="6" id="KW-1185">Reference proteome</keyword>
<feature type="domain" description="HDOD" evidence="4">
    <location>
        <begin position="10"/>
        <end position="217"/>
    </location>
</feature>
<dbReference type="EC" id="2.7.7.65" evidence="1"/>
<dbReference type="Pfam" id="PF08668">
    <property type="entry name" value="HDOD"/>
    <property type="match status" value="1"/>
</dbReference>
<dbReference type="Gene3D" id="3.30.70.270">
    <property type="match status" value="1"/>
</dbReference>
<evidence type="ECO:0000256" key="1">
    <source>
        <dbReference type="ARBA" id="ARBA00012528"/>
    </source>
</evidence>
<name>A0A517P830_9PLAN</name>
<dbReference type="CDD" id="cd01949">
    <property type="entry name" value="GGDEF"/>
    <property type="match status" value="1"/>
</dbReference>
<sequence length="656" mass="68646">MEAVLTSPGLPSLPAVAVQLLEESRKADVNVGRIAELIASDPAMSARLLRAANSSFFGFRGEVASVSRAVALLGAGGVVSLALSFSLSDDALQAGVTADAYRAYWRRCVVQATAAELAGDLPGTVGRDEEAAAVAAAGKGDRFLAGLLCDLGTLALLKAFPAESVAVWAASEDARVDPAARERSTWGFDHAAVGGALARRWGLPERLALAVARHHETPEALVAASAGGLMPASAGPLVRTAALASAVGDHFCGPDSGPALGRLRTAADTLFGLKGKALTTYLEDVRERAAAAAGLLEVDLGKLGRPADLLAIANEHLSELATRRSVEADALADRHRRLEAEHRDLQQQSLRDSLTGLYNRPYLVDALRREVAVCSRTGSTVGVIFADVDRFKAVNDTYGHAVGDRVLRAVAGAFAQVLRRTDVPARFGGEEFVVLIPRPTEAGARAVAERLREAVAWTCRTVGGITVNTTASFGVALAVPTDLPDAADKLLAEADAAMYEAKKTGRNKVIVRSLLSPEERTLHGAVAARRFSRWLSASGAIPVRDVGEALTDLTPPDVALGALAREAGVLDEVQTDMIADVQQVGERFGEAALRLGLLTLEQLAELLARQQEDPRALGAALVARGHAEEAEVEALLHAHAAAGPNLIPVEQPAAVA</sequence>
<evidence type="ECO:0000259" key="3">
    <source>
        <dbReference type="PROSITE" id="PS50887"/>
    </source>
</evidence>